<protein>
    <submittedName>
        <fullName evidence="2">Uncharacterized protein</fullName>
    </submittedName>
</protein>
<dbReference type="EMBL" id="JARJCW010000089">
    <property type="protein sequence ID" value="KAJ7195674.1"/>
    <property type="molecule type" value="Genomic_DNA"/>
</dbReference>
<comment type="caution">
    <text evidence="2">The sequence shown here is derived from an EMBL/GenBank/DDBJ whole genome shotgun (WGS) entry which is preliminary data.</text>
</comment>
<sequence>MGTVTVCLGAACNRIDTAVTAYTASTAARRAPPALQRHLRRPDAETQRGARELVEAALYPSLNATRPLICWWRAASTSTRPRDTHRRRPARIRGPPGARCSLLAPTAISARPYSNSRHWRLSALPVPLTVSPSRWFKFFLSDTGAPLHTRHRRLSTLSGLLTTAALVFPITSDADADADPGAHLHPRYTGTGTGRRLSASVPRPWPCRSSPAKPRRGPQGGTADPAASLDPRRQADAAARAAATSPWCTRRPSLTAELKARRACACAASW</sequence>
<reference evidence="2" key="1">
    <citation type="submission" date="2023-03" db="EMBL/GenBank/DDBJ databases">
        <title>Massive genome expansion in bonnet fungi (Mycena s.s.) driven by repeated elements and novel gene families across ecological guilds.</title>
        <authorList>
            <consortium name="Lawrence Berkeley National Laboratory"/>
            <person name="Harder C.B."/>
            <person name="Miyauchi S."/>
            <person name="Viragh M."/>
            <person name="Kuo A."/>
            <person name="Thoen E."/>
            <person name="Andreopoulos B."/>
            <person name="Lu D."/>
            <person name="Skrede I."/>
            <person name="Drula E."/>
            <person name="Henrissat B."/>
            <person name="Morin E."/>
            <person name="Kohler A."/>
            <person name="Barry K."/>
            <person name="LaButti K."/>
            <person name="Morin E."/>
            <person name="Salamov A."/>
            <person name="Lipzen A."/>
            <person name="Mereny Z."/>
            <person name="Hegedus B."/>
            <person name="Baldrian P."/>
            <person name="Stursova M."/>
            <person name="Weitz H."/>
            <person name="Taylor A."/>
            <person name="Grigoriev I.V."/>
            <person name="Nagy L.G."/>
            <person name="Martin F."/>
            <person name="Kauserud H."/>
        </authorList>
    </citation>
    <scope>NUCLEOTIDE SEQUENCE</scope>
    <source>
        <strain evidence="2">9144</strain>
    </source>
</reference>
<evidence type="ECO:0000313" key="2">
    <source>
        <dbReference type="EMBL" id="KAJ7195674.1"/>
    </source>
</evidence>
<evidence type="ECO:0000313" key="3">
    <source>
        <dbReference type="Proteomes" id="UP001219525"/>
    </source>
</evidence>
<accession>A0AAD6UVB1</accession>
<dbReference type="Proteomes" id="UP001219525">
    <property type="component" value="Unassembled WGS sequence"/>
</dbReference>
<gene>
    <name evidence="2" type="ORF">GGX14DRAFT_575462</name>
</gene>
<name>A0AAD6UVB1_9AGAR</name>
<keyword evidence="3" id="KW-1185">Reference proteome</keyword>
<dbReference type="AlphaFoldDB" id="A0AAD6UVB1"/>
<feature type="region of interest" description="Disordered" evidence="1">
    <location>
        <begin position="176"/>
        <end position="246"/>
    </location>
</feature>
<organism evidence="2 3">
    <name type="scientific">Mycena pura</name>
    <dbReference type="NCBI Taxonomy" id="153505"/>
    <lineage>
        <taxon>Eukaryota</taxon>
        <taxon>Fungi</taxon>
        <taxon>Dikarya</taxon>
        <taxon>Basidiomycota</taxon>
        <taxon>Agaricomycotina</taxon>
        <taxon>Agaricomycetes</taxon>
        <taxon>Agaricomycetidae</taxon>
        <taxon>Agaricales</taxon>
        <taxon>Marasmiineae</taxon>
        <taxon>Mycenaceae</taxon>
        <taxon>Mycena</taxon>
    </lineage>
</organism>
<evidence type="ECO:0000256" key="1">
    <source>
        <dbReference type="SAM" id="MobiDB-lite"/>
    </source>
</evidence>
<proteinExistence type="predicted"/>